<dbReference type="OrthoDB" id="5587616at2759"/>
<keyword evidence="2" id="KW-0802">TPR repeat</keyword>
<keyword evidence="5" id="KW-1185">Reference proteome</keyword>
<proteinExistence type="predicted"/>
<accession>A0A8T2PEP4</accession>
<feature type="compositionally biased region" description="Basic and acidic residues" evidence="3">
    <location>
        <begin position="179"/>
        <end position="189"/>
    </location>
</feature>
<dbReference type="PANTHER" id="PTHR15081">
    <property type="entry name" value="NUCLEAR AUTOANTIGENIC SPERM PROTEIN NASP -RELATED"/>
    <property type="match status" value="1"/>
</dbReference>
<evidence type="ECO:0000313" key="5">
    <source>
        <dbReference type="Proteomes" id="UP000824540"/>
    </source>
</evidence>
<reference evidence="4" key="1">
    <citation type="thesis" date="2021" institute="BYU ScholarsArchive" country="Provo, UT, USA">
        <title>Applications of and Algorithms for Genome Assembly and Genomic Analyses with an Emphasis on Marine Teleosts.</title>
        <authorList>
            <person name="Pickett B.D."/>
        </authorList>
    </citation>
    <scope>NUCLEOTIDE SEQUENCE</scope>
    <source>
        <strain evidence="4">HI-2016</strain>
    </source>
</reference>
<dbReference type="Proteomes" id="UP000824540">
    <property type="component" value="Unassembled WGS sequence"/>
</dbReference>
<feature type="region of interest" description="Disordered" evidence="3">
    <location>
        <begin position="63"/>
        <end position="206"/>
    </location>
</feature>
<protein>
    <submittedName>
        <fullName evidence="4">Uncharacterized protein</fullName>
    </submittedName>
</protein>
<feature type="compositionally biased region" description="Acidic residues" evidence="3">
    <location>
        <begin position="190"/>
        <end position="200"/>
    </location>
</feature>
<dbReference type="PANTHER" id="PTHR15081:SF1">
    <property type="entry name" value="NUCLEAR AUTOANTIGENIC SPERM PROTEIN"/>
    <property type="match status" value="1"/>
</dbReference>
<name>A0A8T2PEP4_9TELE</name>
<feature type="compositionally biased region" description="Polar residues" evidence="3">
    <location>
        <begin position="7"/>
        <end position="23"/>
    </location>
</feature>
<sequence>MPEDTPAPSSSGSMEEKPCSSSAADRAERYGDTADECGEAFFLCGKSLLDLARMENSVLGNALEGVPEESSEEGEKLDSSKIESADNLDGGTPVEPSPKKDDAGAPVEPSPKKDDAGAPVEPSPKKDEGGAPVEPSPKKDEGGASVEPSPKDSGVPAEPSSKEGGIVVEPSPKKVMNGEGKEVEAAKDESCEDKDENMDEDGGKLV</sequence>
<dbReference type="GO" id="GO:0006335">
    <property type="term" value="P:DNA replication-dependent chromatin assembly"/>
    <property type="evidence" value="ECO:0007669"/>
    <property type="project" value="TreeGrafter"/>
</dbReference>
<keyword evidence="1" id="KW-0677">Repeat</keyword>
<gene>
    <name evidence="4" type="ORF">JZ751_024884</name>
</gene>
<comment type="caution">
    <text evidence="4">The sequence shown here is derived from an EMBL/GenBank/DDBJ whole genome shotgun (WGS) entry which is preliminary data.</text>
</comment>
<evidence type="ECO:0000256" key="2">
    <source>
        <dbReference type="ARBA" id="ARBA00022803"/>
    </source>
</evidence>
<dbReference type="GO" id="GO:0034080">
    <property type="term" value="P:CENP-A containing chromatin assembly"/>
    <property type="evidence" value="ECO:0007669"/>
    <property type="project" value="TreeGrafter"/>
</dbReference>
<dbReference type="EMBL" id="JAFBMS010000007">
    <property type="protein sequence ID" value="KAG9350995.1"/>
    <property type="molecule type" value="Genomic_DNA"/>
</dbReference>
<dbReference type="GO" id="GO:0005654">
    <property type="term" value="C:nucleoplasm"/>
    <property type="evidence" value="ECO:0007669"/>
    <property type="project" value="TreeGrafter"/>
</dbReference>
<organism evidence="4 5">
    <name type="scientific">Albula glossodonta</name>
    <name type="common">roundjaw bonefish</name>
    <dbReference type="NCBI Taxonomy" id="121402"/>
    <lineage>
        <taxon>Eukaryota</taxon>
        <taxon>Metazoa</taxon>
        <taxon>Chordata</taxon>
        <taxon>Craniata</taxon>
        <taxon>Vertebrata</taxon>
        <taxon>Euteleostomi</taxon>
        <taxon>Actinopterygii</taxon>
        <taxon>Neopterygii</taxon>
        <taxon>Teleostei</taxon>
        <taxon>Albuliformes</taxon>
        <taxon>Albulidae</taxon>
        <taxon>Albula</taxon>
    </lineage>
</organism>
<evidence type="ECO:0000256" key="3">
    <source>
        <dbReference type="SAM" id="MobiDB-lite"/>
    </source>
</evidence>
<feature type="region of interest" description="Disordered" evidence="3">
    <location>
        <begin position="1"/>
        <end position="30"/>
    </location>
</feature>
<dbReference type="GO" id="GO:0042393">
    <property type="term" value="F:histone binding"/>
    <property type="evidence" value="ECO:0007669"/>
    <property type="project" value="TreeGrafter"/>
</dbReference>
<evidence type="ECO:0000256" key="1">
    <source>
        <dbReference type="ARBA" id="ARBA00022737"/>
    </source>
</evidence>
<evidence type="ECO:0000313" key="4">
    <source>
        <dbReference type="EMBL" id="KAG9350995.1"/>
    </source>
</evidence>
<dbReference type="InterPro" id="IPR051730">
    <property type="entry name" value="NASP-like"/>
</dbReference>
<dbReference type="AlphaFoldDB" id="A0A8T2PEP4"/>
<feature type="compositionally biased region" description="Basic and acidic residues" evidence="3">
    <location>
        <begin position="73"/>
        <end position="84"/>
    </location>
</feature>